<feature type="compositionally biased region" description="Acidic residues" evidence="1">
    <location>
        <begin position="156"/>
        <end position="165"/>
    </location>
</feature>
<dbReference type="Gene3D" id="3.40.50.300">
    <property type="entry name" value="P-loop containing nucleotide triphosphate hydrolases"/>
    <property type="match status" value="1"/>
</dbReference>
<dbReference type="CDD" id="cd01855">
    <property type="entry name" value="YqeH"/>
    <property type="match status" value="1"/>
</dbReference>
<evidence type="ECO:0000313" key="5">
    <source>
        <dbReference type="Proteomes" id="UP001153069"/>
    </source>
</evidence>
<gene>
    <name evidence="4" type="ORF">SEMRO_453_G146070.1</name>
</gene>
<dbReference type="Pfam" id="PF21516">
    <property type="entry name" value="YqeH-like_C"/>
    <property type="match status" value="1"/>
</dbReference>
<dbReference type="Pfam" id="PF01926">
    <property type="entry name" value="MMR_HSR1"/>
    <property type="match status" value="1"/>
</dbReference>
<name>A0A9N8HHK4_9STRA</name>
<dbReference type="GO" id="GO:0005525">
    <property type="term" value="F:GTP binding"/>
    <property type="evidence" value="ECO:0007669"/>
    <property type="project" value="InterPro"/>
</dbReference>
<dbReference type="InterPro" id="IPR050896">
    <property type="entry name" value="Mito_lipid_metab_GTPase"/>
</dbReference>
<dbReference type="GO" id="GO:0005739">
    <property type="term" value="C:mitochondrion"/>
    <property type="evidence" value="ECO:0007669"/>
    <property type="project" value="TreeGrafter"/>
</dbReference>
<evidence type="ECO:0000313" key="4">
    <source>
        <dbReference type="EMBL" id="CAB9510793.1"/>
    </source>
</evidence>
<evidence type="ECO:0000259" key="3">
    <source>
        <dbReference type="Pfam" id="PF21516"/>
    </source>
</evidence>
<feature type="region of interest" description="Disordered" evidence="1">
    <location>
        <begin position="130"/>
        <end position="221"/>
    </location>
</feature>
<dbReference type="PANTHER" id="PTHR46434:SF1">
    <property type="entry name" value="GENETIC INTERACTOR OF PROHIBITINS 3, MITOCHONDRIAL"/>
    <property type="match status" value="1"/>
</dbReference>
<dbReference type="InterPro" id="IPR048422">
    <property type="entry name" value="NOA1/YqeH-like_C"/>
</dbReference>
<dbReference type="InterPro" id="IPR027417">
    <property type="entry name" value="P-loop_NTPase"/>
</dbReference>
<evidence type="ECO:0000256" key="1">
    <source>
        <dbReference type="SAM" id="MobiDB-lite"/>
    </source>
</evidence>
<feature type="compositionally biased region" description="Polar residues" evidence="1">
    <location>
        <begin position="561"/>
        <end position="573"/>
    </location>
</feature>
<sequence>MSAIFLLASRNNVVGVKAWTSSSSNLLRRHARVKGRFSSPPLTRCFVSQSSSSSSGKKKSSQAKNKWTRKTGGKKVTLNKELHQQQAADKLAAAFEELAGKEGFGASSSSFFAKDSTFEEQFQDEDYEGFLDDDDELEGDEEEDSANYWGDGSLENNDDGIDYSDDGGPVVGQAQASDASMEARIAAAKPGRSSHLKGDDLEDLDLGDFDLPLGDDDNDDDMDARLAAAQRDLVRGQVSPDLGDITRDDMKRLGFRTELNPFEGDIDTPRQEEFKLITNPLTCSACGADFQCKNISKPGYLPPEKFEHQEKLDKLQDLQELKQKAESAEWTPEDEVEWLLQTSGGGDEDAPPMDASEDIDMDAAAAELGIDLGHELTKTKKVICKRCHGLQNFGQVDEALRPGWTDEPLMSQQKFRDLLRPLSGKPAVLIAIVDLFDFSGSVLPELDAIAGENPVILAANKADLLPPKMGQHRAETWVRRELEYMGVQSIANIGGAVRLISCKTGMGVHAMLGKARKLAEEIDGDVYVVGAANAGKSSLMNYILRGKEEPSSGPKQRKRAGNQNQRKGALTTSPLPGTTLKFIKVDLGEGRSIYDTPGLLVPGTLTQLLTPEELKIVVPNKRVEPITFRVEAGKCVQVGGLARISVIGDSKPFLFTFFVANQIKLHPTSQSKADEFVAKHVGKLLTPPLEPGPERMEQIGEFETHVVEIDGTSWKEAAADITLTGLGWVSVTGPGKAMVEIRVPKGIGIQVRPPLMPYDMWEVAAKYTGGRAIRKSGKSISGKRRKGVGRN</sequence>
<dbReference type="PANTHER" id="PTHR46434">
    <property type="entry name" value="GENETIC INTERACTOR OF PROHIBITINS 3, MITOCHONDRIAL"/>
    <property type="match status" value="1"/>
</dbReference>
<accession>A0A9N8HHK4</accession>
<proteinExistence type="predicted"/>
<dbReference type="OrthoDB" id="1696305at2759"/>
<feature type="compositionally biased region" description="Basic residues" evidence="1">
    <location>
        <begin position="56"/>
        <end position="73"/>
    </location>
</feature>
<feature type="domain" description="NOA1/YqeH-like C-terminal" evidence="3">
    <location>
        <begin position="655"/>
        <end position="753"/>
    </location>
</feature>
<feature type="region of interest" description="Disordered" evidence="1">
    <location>
        <begin position="546"/>
        <end position="573"/>
    </location>
</feature>
<feature type="domain" description="G" evidence="2">
    <location>
        <begin position="526"/>
        <end position="600"/>
    </location>
</feature>
<dbReference type="Proteomes" id="UP001153069">
    <property type="component" value="Unassembled WGS sequence"/>
</dbReference>
<dbReference type="EMBL" id="CAICTM010000452">
    <property type="protein sequence ID" value="CAB9510793.1"/>
    <property type="molecule type" value="Genomic_DNA"/>
</dbReference>
<evidence type="ECO:0000259" key="2">
    <source>
        <dbReference type="Pfam" id="PF01926"/>
    </source>
</evidence>
<feature type="compositionally biased region" description="Acidic residues" evidence="1">
    <location>
        <begin position="130"/>
        <end position="145"/>
    </location>
</feature>
<keyword evidence="5" id="KW-1185">Reference proteome</keyword>
<organism evidence="4 5">
    <name type="scientific">Seminavis robusta</name>
    <dbReference type="NCBI Taxonomy" id="568900"/>
    <lineage>
        <taxon>Eukaryota</taxon>
        <taxon>Sar</taxon>
        <taxon>Stramenopiles</taxon>
        <taxon>Ochrophyta</taxon>
        <taxon>Bacillariophyta</taxon>
        <taxon>Bacillariophyceae</taxon>
        <taxon>Bacillariophycidae</taxon>
        <taxon>Naviculales</taxon>
        <taxon>Naviculaceae</taxon>
        <taxon>Seminavis</taxon>
    </lineage>
</organism>
<dbReference type="AlphaFoldDB" id="A0A9N8HHK4"/>
<reference evidence="4" key="1">
    <citation type="submission" date="2020-06" db="EMBL/GenBank/DDBJ databases">
        <authorList>
            <consortium name="Plant Systems Biology data submission"/>
        </authorList>
    </citation>
    <scope>NUCLEOTIDE SEQUENCE</scope>
    <source>
        <strain evidence="4">D6</strain>
    </source>
</reference>
<feature type="region of interest" description="Disordered" evidence="1">
    <location>
        <begin position="46"/>
        <end position="82"/>
    </location>
</feature>
<protein>
    <submittedName>
        <fullName evidence="4">Nitric oxide</fullName>
    </submittedName>
</protein>
<feature type="compositionally biased region" description="Acidic residues" evidence="1">
    <location>
        <begin position="200"/>
        <end position="221"/>
    </location>
</feature>
<dbReference type="SUPFAM" id="SSF52540">
    <property type="entry name" value="P-loop containing nucleoside triphosphate hydrolases"/>
    <property type="match status" value="1"/>
</dbReference>
<comment type="caution">
    <text evidence="4">The sequence shown here is derived from an EMBL/GenBank/DDBJ whole genome shotgun (WGS) entry which is preliminary data.</text>
</comment>
<dbReference type="InterPro" id="IPR006073">
    <property type="entry name" value="GTP-bd"/>
</dbReference>